<feature type="signal peptide" evidence="1">
    <location>
        <begin position="1"/>
        <end position="26"/>
    </location>
</feature>
<protein>
    <recommendedName>
        <fullName evidence="4">ABC transporter substrate-binding protein</fullName>
    </recommendedName>
</protein>
<name>A0A1G2KW56_9BACT</name>
<sequence length="200" mass="22136">MKKAVFTAFCLSVFVGLLSLVSVADASTGPAAQLQKTVSDIQKVIGGAPTITEAQKSAVRQLIFERIDMADVSRRTLGKHYAAHKDRFPEFVRLFGGLIEKNWMNRASGIAGAKIEFERERLDGDLATVESKLVMGRGGEISVGFRLHRAGNQWLVHDILVEGISLVSSYRAQFNRVIQQDSFDELISRLRAKDLGEETK</sequence>
<comment type="caution">
    <text evidence="2">The sequence shown here is derived from an EMBL/GenBank/DDBJ whole genome shotgun (WGS) entry which is preliminary data.</text>
</comment>
<reference evidence="2 3" key="1">
    <citation type="journal article" date="2016" name="Nat. Commun.">
        <title>Thousands of microbial genomes shed light on interconnected biogeochemical processes in an aquifer system.</title>
        <authorList>
            <person name="Anantharaman K."/>
            <person name="Brown C.T."/>
            <person name="Hug L.A."/>
            <person name="Sharon I."/>
            <person name="Castelle C.J."/>
            <person name="Probst A.J."/>
            <person name="Thomas B.C."/>
            <person name="Singh A."/>
            <person name="Wilkins M.J."/>
            <person name="Karaoz U."/>
            <person name="Brodie E.L."/>
            <person name="Williams K.H."/>
            <person name="Hubbard S.S."/>
            <person name="Banfield J.F."/>
        </authorList>
    </citation>
    <scope>NUCLEOTIDE SEQUENCE [LARGE SCALE GENOMIC DNA]</scope>
</reference>
<dbReference type="PANTHER" id="PTHR36573:SF1">
    <property type="entry name" value="INTERMEMBRANE PHOSPHOLIPID TRANSPORT SYSTEM BINDING PROTEIN MLAC"/>
    <property type="match status" value="1"/>
</dbReference>
<feature type="chain" id="PRO_5009583474" description="ABC transporter substrate-binding protein" evidence="1">
    <location>
        <begin position="27"/>
        <end position="200"/>
    </location>
</feature>
<gene>
    <name evidence="2" type="ORF">A3C16_03380</name>
</gene>
<proteinExistence type="predicted"/>
<dbReference type="EMBL" id="MHQL01000010">
    <property type="protein sequence ID" value="OHA03656.1"/>
    <property type="molecule type" value="Genomic_DNA"/>
</dbReference>
<evidence type="ECO:0000313" key="2">
    <source>
        <dbReference type="EMBL" id="OHA03656.1"/>
    </source>
</evidence>
<organism evidence="2 3">
    <name type="scientific">Candidatus Sungbacteria bacterium RIFCSPHIGHO2_02_FULL_51_29</name>
    <dbReference type="NCBI Taxonomy" id="1802273"/>
    <lineage>
        <taxon>Bacteria</taxon>
        <taxon>Candidatus Sungiibacteriota</taxon>
    </lineage>
</organism>
<evidence type="ECO:0000256" key="1">
    <source>
        <dbReference type="SAM" id="SignalP"/>
    </source>
</evidence>
<evidence type="ECO:0008006" key="4">
    <source>
        <dbReference type="Google" id="ProtNLM"/>
    </source>
</evidence>
<dbReference type="PANTHER" id="PTHR36573">
    <property type="entry name" value="INTERMEMBRANE PHOSPHOLIPID TRANSPORT SYSTEM BINDING PROTEIN MLAC"/>
    <property type="match status" value="1"/>
</dbReference>
<keyword evidence="1" id="KW-0732">Signal</keyword>
<dbReference type="Gene3D" id="3.10.450.710">
    <property type="entry name" value="Tgt2/MlaC"/>
    <property type="match status" value="1"/>
</dbReference>
<dbReference type="InterPro" id="IPR008869">
    <property type="entry name" value="MlaC/ttg2D"/>
</dbReference>
<dbReference type="Pfam" id="PF05494">
    <property type="entry name" value="MlaC"/>
    <property type="match status" value="1"/>
</dbReference>
<dbReference type="AlphaFoldDB" id="A0A1G2KW56"/>
<dbReference type="InterPro" id="IPR042245">
    <property type="entry name" value="Tgt2/MlaC_sf"/>
</dbReference>
<dbReference type="Proteomes" id="UP000177811">
    <property type="component" value="Unassembled WGS sequence"/>
</dbReference>
<evidence type="ECO:0000313" key="3">
    <source>
        <dbReference type="Proteomes" id="UP000177811"/>
    </source>
</evidence>
<accession>A0A1G2KW56</accession>